<reference evidence="1" key="1">
    <citation type="submission" date="2023-03" db="EMBL/GenBank/DDBJ databases">
        <title>Massive genome expansion in bonnet fungi (Mycena s.s.) driven by repeated elements and novel gene families across ecological guilds.</title>
        <authorList>
            <consortium name="Lawrence Berkeley National Laboratory"/>
            <person name="Harder C.B."/>
            <person name="Miyauchi S."/>
            <person name="Viragh M."/>
            <person name="Kuo A."/>
            <person name="Thoen E."/>
            <person name="Andreopoulos B."/>
            <person name="Lu D."/>
            <person name="Skrede I."/>
            <person name="Drula E."/>
            <person name="Henrissat B."/>
            <person name="Morin E."/>
            <person name="Kohler A."/>
            <person name="Barry K."/>
            <person name="LaButti K."/>
            <person name="Morin E."/>
            <person name="Salamov A."/>
            <person name="Lipzen A."/>
            <person name="Mereny Z."/>
            <person name="Hegedus B."/>
            <person name="Baldrian P."/>
            <person name="Stursova M."/>
            <person name="Weitz H."/>
            <person name="Taylor A."/>
            <person name="Grigoriev I.V."/>
            <person name="Nagy L.G."/>
            <person name="Martin F."/>
            <person name="Kauserud H."/>
        </authorList>
    </citation>
    <scope>NUCLEOTIDE SEQUENCE</scope>
    <source>
        <strain evidence="1">CBHHK200</strain>
    </source>
</reference>
<proteinExistence type="predicted"/>
<protein>
    <submittedName>
        <fullName evidence="1">Uncharacterized protein</fullName>
    </submittedName>
</protein>
<gene>
    <name evidence="2" type="ORF">C8F04DRAFT_1111175</name>
    <name evidence="1" type="ORF">C8F04DRAFT_1113345</name>
</gene>
<name>A0AAD6SML2_9AGAR</name>
<dbReference type="Proteomes" id="UP001218188">
    <property type="component" value="Unassembled WGS sequence"/>
</dbReference>
<dbReference type="EMBL" id="JARJCM010000082">
    <property type="protein sequence ID" value="KAJ7031419.1"/>
    <property type="molecule type" value="Genomic_DNA"/>
</dbReference>
<evidence type="ECO:0000313" key="1">
    <source>
        <dbReference type="EMBL" id="KAJ7030344.1"/>
    </source>
</evidence>
<sequence>MVFLHRFYSHNHFVCIIAFSCALTKGSPAVNNVESKYQQNCFSMFLHQIKRAWSQCDFRSRPPISLISTPKMRTSTRYFCVHIPGVESDRNTYGQV</sequence>
<evidence type="ECO:0000313" key="2">
    <source>
        <dbReference type="EMBL" id="KAJ7031419.1"/>
    </source>
</evidence>
<dbReference type="EMBL" id="JARJCM010000091">
    <property type="protein sequence ID" value="KAJ7030344.1"/>
    <property type="molecule type" value="Genomic_DNA"/>
</dbReference>
<dbReference type="PROSITE" id="PS51257">
    <property type="entry name" value="PROKAR_LIPOPROTEIN"/>
    <property type="match status" value="1"/>
</dbReference>
<dbReference type="AlphaFoldDB" id="A0AAD6SML2"/>
<feature type="non-terminal residue" evidence="1">
    <location>
        <position position="1"/>
    </location>
</feature>
<organism evidence="1 3">
    <name type="scientific">Mycena alexandri</name>
    <dbReference type="NCBI Taxonomy" id="1745969"/>
    <lineage>
        <taxon>Eukaryota</taxon>
        <taxon>Fungi</taxon>
        <taxon>Dikarya</taxon>
        <taxon>Basidiomycota</taxon>
        <taxon>Agaricomycotina</taxon>
        <taxon>Agaricomycetes</taxon>
        <taxon>Agaricomycetidae</taxon>
        <taxon>Agaricales</taxon>
        <taxon>Marasmiineae</taxon>
        <taxon>Mycenaceae</taxon>
        <taxon>Mycena</taxon>
    </lineage>
</organism>
<keyword evidence="3" id="KW-1185">Reference proteome</keyword>
<evidence type="ECO:0000313" key="3">
    <source>
        <dbReference type="Proteomes" id="UP001218188"/>
    </source>
</evidence>
<comment type="caution">
    <text evidence="1">The sequence shown here is derived from an EMBL/GenBank/DDBJ whole genome shotgun (WGS) entry which is preliminary data.</text>
</comment>
<accession>A0AAD6SML2</accession>